<protein>
    <submittedName>
        <fullName evidence="1">Uncharacterized protein</fullName>
    </submittedName>
</protein>
<name>A0ABS8SYV7_DATST</name>
<accession>A0ABS8SYV7</accession>
<evidence type="ECO:0000313" key="2">
    <source>
        <dbReference type="Proteomes" id="UP000823775"/>
    </source>
</evidence>
<keyword evidence="2" id="KW-1185">Reference proteome</keyword>
<sequence>MKFELTKILWGVKSCQNKKRNETKASKRYPSKMKMRDVKATKLSKGLDNGRIVCLLDGPHDQPSKVQPMIPETDLKETLNNNLKGPVN</sequence>
<gene>
    <name evidence="1" type="ORF">HAX54_051657</name>
</gene>
<comment type="caution">
    <text evidence="1">The sequence shown here is derived from an EMBL/GenBank/DDBJ whole genome shotgun (WGS) entry which is preliminary data.</text>
</comment>
<reference evidence="1 2" key="1">
    <citation type="journal article" date="2021" name="BMC Genomics">
        <title>Datura genome reveals duplications of psychoactive alkaloid biosynthetic genes and high mutation rate following tissue culture.</title>
        <authorList>
            <person name="Rajewski A."/>
            <person name="Carter-House D."/>
            <person name="Stajich J."/>
            <person name="Litt A."/>
        </authorList>
    </citation>
    <scope>NUCLEOTIDE SEQUENCE [LARGE SCALE GENOMIC DNA]</scope>
    <source>
        <strain evidence="1">AR-01</strain>
    </source>
</reference>
<organism evidence="1 2">
    <name type="scientific">Datura stramonium</name>
    <name type="common">Jimsonweed</name>
    <name type="synonym">Common thornapple</name>
    <dbReference type="NCBI Taxonomy" id="4076"/>
    <lineage>
        <taxon>Eukaryota</taxon>
        <taxon>Viridiplantae</taxon>
        <taxon>Streptophyta</taxon>
        <taxon>Embryophyta</taxon>
        <taxon>Tracheophyta</taxon>
        <taxon>Spermatophyta</taxon>
        <taxon>Magnoliopsida</taxon>
        <taxon>eudicotyledons</taxon>
        <taxon>Gunneridae</taxon>
        <taxon>Pentapetalae</taxon>
        <taxon>asterids</taxon>
        <taxon>lamiids</taxon>
        <taxon>Solanales</taxon>
        <taxon>Solanaceae</taxon>
        <taxon>Solanoideae</taxon>
        <taxon>Datureae</taxon>
        <taxon>Datura</taxon>
    </lineage>
</organism>
<evidence type="ECO:0000313" key="1">
    <source>
        <dbReference type="EMBL" id="MCD7463893.1"/>
    </source>
</evidence>
<dbReference type="Proteomes" id="UP000823775">
    <property type="component" value="Unassembled WGS sequence"/>
</dbReference>
<proteinExistence type="predicted"/>
<dbReference type="EMBL" id="JACEIK010000924">
    <property type="protein sequence ID" value="MCD7463893.1"/>
    <property type="molecule type" value="Genomic_DNA"/>
</dbReference>